<gene>
    <name evidence="2" type="ORF">DKZ56_03850</name>
</gene>
<dbReference type="InterPro" id="IPR010106">
    <property type="entry name" value="RpnA"/>
</dbReference>
<feature type="coiled-coil region" evidence="1">
    <location>
        <begin position="228"/>
        <end position="262"/>
    </location>
</feature>
<reference evidence="2 3" key="1">
    <citation type="submission" date="2019-02" db="EMBL/GenBank/DDBJ databases">
        <title>Ureibacillus thermophilus.</title>
        <authorList>
            <person name="Sunny J.S."/>
            <person name="Natarajan A."/>
            <person name="Saleena L.M."/>
        </authorList>
    </citation>
    <scope>NUCLEOTIDE SEQUENCE [LARGE SCALE GENOMIC DNA]</scope>
    <source>
        <strain evidence="2 3">LM102</strain>
    </source>
</reference>
<organism evidence="2 3">
    <name type="scientific">Ureibacillus thermophilus</name>
    <dbReference type="NCBI Taxonomy" id="367743"/>
    <lineage>
        <taxon>Bacteria</taxon>
        <taxon>Bacillati</taxon>
        <taxon>Bacillota</taxon>
        <taxon>Bacilli</taxon>
        <taxon>Bacillales</taxon>
        <taxon>Caryophanaceae</taxon>
        <taxon>Ureibacillus</taxon>
    </lineage>
</organism>
<dbReference type="EMBL" id="CP036528">
    <property type="protein sequence ID" value="QBK25064.1"/>
    <property type="molecule type" value="Genomic_DNA"/>
</dbReference>
<dbReference type="PANTHER" id="PTHR41317:SF1">
    <property type="entry name" value="PD-(D_E)XK NUCLEASE FAMILY TRANSPOSASE"/>
    <property type="match status" value="1"/>
</dbReference>
<evidence type="ECO:0000256" key="1">
    <source>
        <dbReference type="SAM" id="Coils"/>
    </source>
</evidence>
<keyword evidence="3" id="KW-1185">Reference proteome</keyword>
<evidence type="ECO:0000313" key="2">
    <source>
        <dbReference type="EMBL" id="QBK25064.1"/>
    </source>
</evidence>
<dbReference type="KEGG" id="uth:DKZ56_03850"/>
<evidence type="ECO:0000313" key="3">
    <source>
        <dbReference type="Proteomes" id="UP000291151"/>
    </source>
</evidence>
<dbReference type="Proteomes" id="UP000291151">
    <property type="component" value="Chromosome"/>
</dbReference>
<protein>
    <submittedName>
        <fullName evidence="2">Rpn family recombination-promoting nuclease/putative transposase</fullName>
    </submittedName>
</protein>
<dbReference type="RefSeq" id="WP_208651408.1">
    <property type="nucleotide sequence ID" value="NZ_CP036528.1"/>
</dbReference>
<sequence>MISLNTYKLQKLMDLKIDFSFQKVFGNELIIPFLNALLERPPKDKIHRILQSPANKDEDLAPLSFLCMTNTGKKLHIFINVRNSFDIVKHSLYYAAKAYSNQNYKDICPVFFINLLNYELLNQTESFHTTYLLKERQAEAPLLDVFELHFIEYPTLIKAFEAKKVNLWNDAKARWLLLLGIVDQRFGIFYEDLYKEMNLLSLRDEEIRLAFHKWHELSQQKKEWTAYEKRLQQTLDEEKELHEAKQREKAAYEKGVKQLQINIAKKMLADGMEIEYVAKITGLSLREIESLTKD</sequence>
<dbReference type="PANTHER" id="PTHR41317">
    <property type="entry name" value="PD-(D_E)XK NUCLEASE FAMILY TRANSPOSASE"/>
    <property type="match status" value="1"/>
</dbReference>
<keyword evidence="1" id="KW-0175">Coiled coil</keyword>
<name>A0A4P6UQ10_9BACL</name>
<dbReference type="Pfam" id="PF12784">
    <property type="entry name" value="PDDEXK_2"/>
    <property type="match status" value="1"/>
</dbReference>
<dbReference type="NCBIfam" id="TIGR01784">
    <property type="entry name" value="T_den_put_tspse"/>
    <property type="match status" value="1"/>
</dbReference>
<accession>A0A4P6UQ10</accession>
<proteinExistence type="predicted"/>
<dbReference type="AlphaFoldDB" id="A0A4P6UQ10"/>